<dbReference type="Ensembl" id="ENSFHET00000023622.1">
    <property type="protein sequence ID" value="ENSFHEP00000015494.1"/>
    <property type="gene ID" value="ENSFHEG00000017117.1"/>
</dbReference>
<dbReference type="GeneTree" id="ENSGT00990000203723"/>
<reference evidence="2" key="2">
    <citation type="submission" date="2025-09" db="UniProtKB">
        <authorList>
            <consortium name="Ensembl"/>
        </authorList>
    </citation>
    <scope>IDENTIFICATION</scope>
</reference>
<evidence type="ECO:0000313" key="3">
    <source>
        <dbReference type="Proteomes" id="UP000265000"/>
    </source>
</evidence>
<feature type="region of interest" description="Disordered" evidence="1">
    <location>
        <begin position="362"/>
        <end position="381"/>
    </location>
</feature>
<dbReference type="Proteomes" id="UP000265000">
    <property type="component" value="Unplaced"/>
</dbReference>
<feature type="region of interest" description="Disordered" evidence="1">
    <location>
        <begin position="998"/>
        <end position="1279"/>
    </location>
</feature>
<feature type="compositionally biased region" description="Basic and acidic residues" evidence="1">
    <location>
        <begin position="1312"/>
        <end position="1322"/>
    </location>
</feature>
<reference evidence="2" key="1">
    <citation type="submission" date="2025-08" db="UniProtKB">
        <authorList>
            <consortium name="Ensembl"/>
        </authorList>
    </citation>
    <scope>IDENTIFICATION</scope>
</reference>
<feature type="region of interest" description="Disordered" evidence="1">
    <location>
        <begin position="897"/>
        <end position="968"/>
    </location>
</feature>
<keyword evidence="3" id="KW-1185">Reference proteome</keyword>
<feature type="compositionally biased region" description="Polar residues" evidence="1">
    <location>
        <begin position="449"/>
        <end position="466"/>
    </location>
</feature>
<feature type="compositionally biased region" description="Basic and acidic residues" evidence="1">
    <location>
        <begin position="1000"/>
        <end position="1023"/>
    </location>
</feature>
<feature type="region of interest" description="Disordered" evidence="1">
    <location>
        <begin position="1297"/>
        <end position="1368"/>
    </location>
</feature>
<feature type="compositionally biased region" description="Low complexity" evidence="1">
    <location>
        <begin position="476"/>
        <end position="488"/>
    </location>
</feature>
<feature type="region of interest" description="Disordered" evidence="1">
    <location>
        <begin position="448"/>
        <end position="587"/>
    </location>
</feature>
<feature type="compositionally biased region" description="Low complexity" evidence="1">
    <location>
        <begin position="34"/>
        <end position="48"/>
    </location>
</feature>
<sequence length="1856" mass="207772">MSHPLFNADLLGKQRSTQIHNGPPVNDLPSGFPSIGPGSRLSSSGSSSATLPNYMSGHIATSDSNPGTLSHSILQSVKSVEHQPVTANFNINQRNAFPSSSAIPPASQDHPRASAAIDSTSLDCLPVSKPAAKTEAPESSYSYFVTGFNNNQRVSSGEQVDTRAFGHHDNLAPDKSVLSESAQPKHRTESAAEILQRFGLDVNDLKELQSYDLGHITPENLPHILQQIFVQKQKRAAGKSSKAHPQLRGILKPSKVSDCGHSEMERTSNENSGQVIDSVPLDEQRASALHSKQTSLNKPDSGPSEPSAAESREQATKRLGPNVLQACPLKKPRLSPLPVSETQTSSSKVFDILYSRVNVDSSGLKHRGSSKASSSKLPEFKESSAKGLPTLGMTEDYNGTQPRTMPHQCSLCFRIIADEKNWLIHRCSELHLENCRLLKKRYPEWFGETQPSHSKNATGSSATSDSLQRRREESNPESSSCLSSASRSRGSEALRDESSCNDPHRHHSWGSRFNSHSPGSNPGSEENRPRSWSLSSYSPECTSEDEGRSRSPHSIGKADPSVGRRGGYESPETSVSPVETHQAKYTPESAAEILQKLGLDKEDLKELESYPEDQITVENLHLILRQIALRKTRRATAAGMSLDQRPQSPDCGPAAKCTGAGDKLKESCAGNSEAGGAKLPLDNPSLRFCKKKPLKKCVKGVKTTGLDSKSRPLKKKMKQKDGQPLKAPASKHVPLKKPQSASKMEQGGPPGALDPDNTMKKVGAKATAPAGQKSKLQAKQKLIRQKLKQKNRLKCDGEAESKKAFLYNAASAKLAPTKPPVVKASVSSRMPTQANVKDYVGITPTTFPHTCSICNKKCWDMQAWLSHQNSSFHLESCGILRTQYPQWDGEVLPLLSSRSPSSSPYLDYGSDSQMSRSGSRSRSPSYSPPPGRFFNRERSRSRSRSWSNSYHHSGPKGRREGSISRSRSPYHYGHYQRFQSQYCSSRYMCPSSPQCHLRSRSRERLSSSRNIDEKPFSSKRSQERCSSSRNIDEKPFLPNRRQDRQSSSKNIDEKSFSLIRSQERECSSRNIDEKPFSPKRSQERVSSSSKIDEKPLSPKRRQERVSSSSKIDEKPLSPKRRQERVSSSRKIDDKPLSPKRRQERVSSSRKIGEKPLSPKRSQERVSSSSKIDEKPLSPKRSQERVSSSSKIDEKPLSPKRRQERVSSSRKIDEKPLSPERRQERVSSSRKIDEKPLSPKRSQKRVSSSSKTDEKPFLPKTSQERLSSSRKTDEKPFSQKLWSLRKIDEKLFSLKTSQERQTLTEQRHKRRPFKESSIHHSEKTGSAARNIRKPTESSGPVISSGKGEPKPEELSKRQPQQDLSDDWTPGEMIGIPVSLDKLSTVTPKDLKSHPDVSKWKHLLLISNLPEYFDGCYTEDEIVKILPSFGFENPCDIFVIPHKQAAVAFKQCTKTLKETLEKKLASCDDIFLKGSKLHFQTCILPTDDSPLGFYKILMSLLYFSGNKWGDKLTYIQNISPSEARNLRRALRKIGGVRNYLPLLNKVYVEFEWNQAVDRLGVWYSFLKRGCEHNVQRLQIATSYILSTAPSLPAQALPDPRDAVADARIPKANCGIPAGTVPPFWITMPNPPYIFPTYSLWFDIPDFLTVKGVDDIEKARPQASKFSTIMLTGFCDKNWQPGKVHKFMTEYSLHRFNVIFLPLQRRAFVYFKSWDLCSSFIQNYLKTVLSKGSPPVCVHFVLEDIRPGDAEDKLYKTLMRLSNAHVSKPEALAERLICVYVSEVWLFLITSLLEVVKSIAPFVNFLVLSDRVYIEMRESSGVAQVLESHSRKTLSQRHGCWRILKIRPMNNRLSPSLLL</sequence>
<evidence type="ECO:0000256" key="1">
    <source>
        <dbReference type="SAM" id="MobiDB-lite"/>
    </source>
</evidence>
<feature type="compositionally biased region" description="Basic and acidic residues" evidence="1">
    <location>
        <begin position="1346"/>
        <end position="1355"/>
    </location>
</feature>
<dbReference type="STRING" id="8078.ENSFHEP00000015494"/>
<feature type="compositionally biased region" description="Basic and acidic residues" evidence="1">
    <location>
        <begin position="1170"/>
        <end position="1183"/>
    </location>
</feature>
<feature type="compositionally biased region" description="Low complexity" evidence="1">
    <location>
        <begin position="897"/>
        <end position="925"/>
    </location>
</feature>
<feature type="compositionally biased region" description="Basic and acidic residues" evidence="1">
    <location>
        <begin position="258"/>
        <end position="268"/>
    </location>
</feature>
<feature type="compositionally biased region" description="Basic and acidic residues" evidence="1">
    <location>
        <begin position="1143"/>
        <end position="1153"/>
    </location>
</feature>
<accession>A0A3Q2PR40</accession>
<feature type="compositionally biased region" description="Basic and acidic residues" evidence="1">
    <location>
        <begin position="489"/>
        <end position="498"/>
    </location>
</feature>
<feature type="compositionally biased region" description="Basic and acidic residues" evidence="1">
    <location>
        <begin position="1030"/>
        <end position="1083"/>
    </location>
</feature>
<feature type="region of interest" description="Disordered" evidence="1">
    <location>
        <begin position="16"/>
        <end position="49"/>
    </location>
</feature>
<feature type="region of interest" description="Disordered" evidence="1">
    <location>
        <begin position="701"/>
        <end position="778"/>
    </location>
</feature>
<feature type="compositionally biased region" description="Basic and acidic residues" evidence="1">
    <location>
        <begin position="1203"/>
        <end position="1236"/>
    </location>
</feature>
<evidence type="ECO:0000313" key="2">
    <source>
        <dbReference type="Ensembl" id="ENSFHEP00000015494.1"/>
    </source>
</evidence>
<feature type="compositionally biased region" description="Polar residues" evidence="1">
    <location>
        <begin position="511"/>
        <end position="541"/>
    </location>
</feature>
<organism evidence="2 3">
    <name type="scientific">Fundulus heteroclitus</name>
    <name type="common">Killifish</name>
    <name type="synonym">Mummichog</name>
    <dbReference type="NCBI Taxonomy" id="8078"/>
    <lineage>
        <taxon>Eukaryota</taxon>
        <taxon>Metazoa</taxon>
        <taxon>Chordata</taxon>
        <taxon>Craniata</taxon>
        <taxon>Vertebrata</taxon>
        <taxon>Euteleostomi</taxon>
        <taxon>Actinopterygii</taxon>
        <taxon>Neopterygii</taxon>
        <taxon>Teleostei</taxon>
        <taxon>Neoteleostei</taxon>
        <taxon>Acanthomorphata</taxon>
        <taxon>Ovalentaria</taxon>
        <taxon>Atherinomorphae</taxon>
        <taxon>Cyprinodontiformes</taxon>
        <taxon>Fundulidae</taxon>
        <taxon>Fundulus</taxon>
    </lineage>
</organism>
<feature type="compositionally biased region" description="Basic and acidic residues" evidence="1">
    <location>
        <begin position="1123"/>
        <end position="1136"/>
    </location>
</feature>
<protein>
    <submittedName>
        <fullName evidence="2">Uncharacterized LOC105935954</fullName>
    </submittedName>
</protein>
<name>A0A3Q2PR40_FUNHE</name>
<proteinExistence type="predicted"/>
<feature type="region of interest" description="Disordered" evidence="1">
    <location>
        <begin position="236"/>
        <end position="342"/>
    </location>
</feature>